<evidence type="ECO:0000256" key="1">
    <source>
        <dbReference type="ARBA" id="ARBA00004328"/>
    </source>
</evidence>
<keyword evidence="5" id="KW-0067">ATP-binding</keyword>
<sequence>MKNNRFTRKHKEKHRPRRFKSDKRFRRTQKGLKYESELCNNEMTFQECEMAILRHAVDENEAVKGKNVVDDEDIKKILKIVETFIYKKKVICYGGTAINNILPKEAQFYNREVEIPDYDFFSKHALHDAKELADIYYKAGYKDVEAKSGVHKGTYKVFVNFIPIADITYLVPELFDAIYKEAITIAGVHYAPPNYLRMSMFLELSRPAGDVSRWEKVLKRINLLNKYYPLSVVKECHKVDFQRSIESIVNKNDHERIYYVVRDTLINQGCVFFGAYASSLYSKYMPKEEKHLLSKEPDFDVLHEDPDKCAMIVKEALMREHFTHIRLINHNAIGEIVPESVEICVGADTIAFIFKPIACHSYNKIHIEGKEILVATIDTILSFYLSFLYTDMHFFDKDRLMCMAKFLFDVEQRNRLAQRGLLKRFTTTCIGKQPTMEEMRAEKAQKYKELDRNSDEYEEWFLKYVPADKKGKRTVKKVKNHQKNEESEEKSDKKNKNGFFGLW</sequence>
<feature type="domain" description="Poly(A) polymerase catalytic subunit" evidence="9">
    <location>
        <begin position="80"/>
        <end position="208"/>
    </location>
</feature>
<evidence type="ECO:0000256" key="6">
    <source>
        <dbReference type="ARBA" id="ARBA00022844"/>
    </source>
</evidence>
<dbReference type="Pfam" id="PF19244">
    <property type="entry name" value="Poly_A_pol_cat"/>
    <property type="match status" value="1"/>
</dbReference>
<organism evidence="10">
    <name type="scientific">viral metagenome</name>
    <dbReference type="NCBI Taxonomy" id="1070528"/>
    <lineage>
        <taxon>unclassified sequences</taxon>
        <taxon>metagenomes</taxon>
        <taxon>organismal metagenomes</taxon>
    </lineage>
</organism>
<feature type="region of interest" description="Disordered" evidence="8">
    <location>
        <begin position="471"/>
        <end position="503"/>
    </location>
</feature>
<feature type="compositionally biased region" description="Basic and acidic residues" evidence="8">
    <location>
        <begin position="482"/>
        <end position="495"/>
    </location>
</feature>
<reference evidence="10" key="1">
    <citation type="journal article" date="2020" name="Nature">
        <title>Giant virus diversity and host interactions through global metagenomics.</title>
        <authorList>
            <person name="Schulz F."/>
            <person name="Roux S."/>
            <person name="Paez-Espino D."/>
            <person name="Jungbluth S."/>
            <person name="Walsh D.A."/>
            <person name="Denef V.J."/>
            <person name="McMahon K.D."/>
            <person name="Konstantinidis K.T."/>
            <person name="Eloe-Fadrosh E.A."/>
            <person name="Kyrpides N.C."/>
            <person name="Woyke T."/>
        </authorList>
    </citation>
    <scope>NUCLEOTIDE SEQUENCE</scope>
    <source>
        <strain evidence="10">GVMAG-S-1101171-111</strain>
    </source>
</reference>
<dbReference type="GO" id="GO:0016740">
    <property type="term" value="F:transferase activity"/>
    <property type="evidence" value="ECO:0007669"/>
    <property type="project" value="UniProtKB-KW"/>
</dbReference>
<evidence type="ECO:0000256" key="2">
    <source>
        <dbReference type="ARBA" id="ARBA00022664"/>
    </source>
</evidence>
<accession>A0A6C0ATN0</accession>
<keyword evidence="3" id="KW-0808">Transferase</keyword>
<evidence type="ECO:0000256" key="7">
    <source>
        <dbReference type="ARBA" id="ARBA00023163"/>
    </source>
</evidence>
<evidence type="ECO:0000259" key="9">
    <source>
        <dbReference type="Pfam" id="PF19244"/>
    </source>
</evidence>
<protein>
    <recommendedName>
        <fullName evidence="9">Poly(A) polymerase catalytic subunit domain-containing protein</fullName>
    </recommendedName>
</protein>
<evidence type="ECO:0000256" key="8">
    <source>
        <dbReference type="SAM" id="MobiDB-lite"/>
    </source>
</evidence>
<evidence type="ECO:0000256" key="3">
    <source>
        <dbReference type="ARBA" id="ARBA00022679"/>
    </source>
</evidence>
<keyword evidence="4" id="KW-0547">Nucleotide-binding</keyword>
<dbReference type="GO" id="GO:0044423">
    <property type="term" value="C:virion component"/>
    <property type="evidence" value="ECO:0007669"/>
    <property type="project" value="UniProtKB-KW"/>
</dbReference>
<keyword evidence="2" id="KW-0507">mRNA processing</keyword>
<keyword evidence="7" id="KW-0804">Transcription</keyword>
<keyword evidence="6" id="KW-0946">Virion</keyword>
<evidence type="ECO:0000256" key="5">
    <source>
        <dbReference type="ARBA" id="ARBA00022840"/>
    </source>
</evidence>
<feature type="region of interest" description="Disordered" evidence="8">
    <location>
        <begin position="1"/>
        <end position="23"/>
    </location>
</feature>
<dbReference type="InterPro" id="IPR045355">
    <property type="entry name" value="PolyA_pol_cat_su"/>
</dbReference>
<dbReference type="AlphaFoldDB" id="A0A6C0ATN0"/>
<feature type="compositionally biased region" description="Basic residues" evidence="8">
    <location>
        <begin position="471"/>
        <end position="481"/>
    </location>
</feature>
<evidence type="ECO:0000256" key="4">
    <source>
        <dbReference type="ARBA" id="ARBA00022741"/>
    </source>
</evidence>
<proteinExistence type="predicted"/>
<dbReference type="GO" id="GO:0006397">
    <property type="term" value="P:mRNA processing"/>
    <property type="evidence" value="ECO:0007669"/>
    <property type="project" value="UniProtKB-KW"/>
</dbReference>
<comment type="subcellular location">
    <subcellularLocation>
        <location evidence="1">Virion</location>
    </subcellularLocation>
</comment>
<evidence type="ECO:0000313" key="10">
    <source>
        <dbReference type="EMBL" id="QHS82720.1"/>
    </source>
</evidence>
<name>A0A6C0ATN0_9ZZZZ</name>
<dbReference type="EMBL" id="MN740804">
    <property type="protein sequence ID" value="QHS82720.1"/>
    <property type="molecule type" value="Genomic_DNA"/>
</dbReference>
<dbReference type="GO" id="GO:0005524">
    <property type="term" value="F:ATP binding"/>
    <property type="evidence" value="ECO:0007669"/>
    <property type="project" value="UniProtKB-KW"/>
</dbReference>